<dbReference type="PANTHER" id="PTHR45138:SF9">
    <property type="entry name" value="DIGUANYLATE CYCLASE DGCM-RELATED"/>
    <property type="match status" value="1"/>
</dbReference>
<dbReference type="Proteomes" id="UP000605427">
    <property type="component" value="Unassembled WGS sequence"/>
</dbReference>
<feature type="domain" description="GGDEF" evidence="1">
    <location>
        <begin position="305"/>
        <end position="433"/>
    </location>
</feature>
<dbReference type="InterPro" id="IPR043128">
    <property type="entry name" value="Rev_trsase/Diguanyl_cyclase"/>
</dbReference>
<dbReference type="NCBIfam" id="TIGR00254">
    <property type="entry name" value="GGDEF"/>
    <property type="match status" value="1"/>
</dbReference>
<dbReference type="Gene3D" id="3.30.450.20">
    <property type="entry name" value="PAS domain"/>
    <property type="match status" value="1"/>
</dbReference>
<dbReference type="SUPFAM" id="SSF55073">
    <property type="entry name" value="Nucleotide cyclase"/>
    <property type="match status" value="1"/>
</dbReference>
<dbReference type="CDD" id="cd12912">
    <property type="entry name" value="PDC2_MCP_like"/>
    <property type="match status" value="1"/>
</dbReference>
<comment type="caution">
    <text evidence="2">The sequence shown here is derived from an EMBL/GenBank/DDBJ whole genome shotgun (WGS) entry which is preliminary data.</text>
</comment>
<dbReference type="InterPro" id="IPR000160">
    <property type="entry name" value="GGDEF_dom"/>
</dbReference>
<dbReference type="SMART" id="SM00267">
    <property type="entry name" value="GGDEF"/>
    <property type="match status" value="1"/>
</dbReference>
<dbReference type="Pfam" id="PF00990">
    <property type="entry name" value="GGDEF"/>
    <property type="match status" value="1"/>
</dbReference>
<dbReference type="EMBL" id="BMDD01000001">
    <property type="protein sequence ID" value="GGH73915.1"/>
    <property type="molecule type" value="Genomic_DNA"/>
</dbReference>
<dbReference type="InterPro" id="IPR029787">
    <property type="entry name" value="Nucleotide_cyclase"/>
</dbReference>
<accession>A0ABQ1ZS51</accession>
<dbReference type="PROSITE" id="PS50887">
    <property type="entry name" value="GGDEF"/>
    <property type="match status" value="1"/>
</dbReference>
<reference evidence="3" key="1">
    <citation type="journal article" date="2019" name="Int. J. Syst. Evol. Microbiol.">
        <title>The Global Catalogue of Microorganisms (GCM) 10K type strain sequencing project: providing services to taxonomists for standard genome sequencing and annotation.</title>
        <authorList>
            <consortium name="The Broad Institute Genomics Platform"/>
            <consortium name="The Broad Institute Genome Sequencing Center for Infectious Disease"/>
            <person name="Wu L."/>
            <person name="Ma J."/>
        </authorList>
    </citation>
    <scope>NUCLEOTIDE SEQUENCE [LARGE SCALE GENOMIC DNA]</scope>
    <source>
        <strain evidence="3">CCM 8702</strain>
    </source>
</reference>
<dbReference type="Gene3D" id="3.30.70.270">
    <property type="match status" value="1"/>
</dbReference>
<evidence type="ECO:0000259" key="1">
    <source>
        <dbReference type="PROSITE" id="PS50887"/>
    </source>
</evidence>
<dbReference type="PANTHER" id="PTHR45138">
    <property type="entry name" value="REGULATORY COMPONENTS OF SENSORY TRANSDUCTION SYSTEM"/>
    <property type="match status" value="1"/>
</dbReference>
<proteinExistence type="predicted"/>
<evidence type="ECO:0000313" key="2">
    <source>
        <dbReference type="EMBL" id="GGH73915.1"/>
    </source>
</evidence>
<organism evidence="2 3">
    <name type="scientific">Saccharibacillus endophyticus</name>
    <dbReference type="NCBI Taxonomy" id="2060666"/>
    <lineage>
        <taxon>Bacteria</taxon>
        <taxon>Bacillati</taxon>
        <taxon>Bacillota</taxon>
        <taxon>Bacilli</taxon>
        <taxon>Bacillales</taxon>
        <taxon>Paenibacillaceae</taxon>
        <taxon>Saccharibacillus</taxon>
    </lineage>
</organism>
<dbReference type="RefSeq" id="WP_172247052.1">
    <property type="nucleotide sequence ID" value="NZ_BMDD01000001.1"/>
</dbReference>
<sequence>MAQRDLEYFKKSNGFFNSVVIINEKAVLSYSAPNLGLTGKKIATPQIVQALSAKIPSISSPYVGPTGRYLVTVSQPLFAQDGTYYGIIAGSIYLKEENRLGEILGTQNRKDDGSYFYVIDESSKYVYYPNERLIGETASDSLEQQAFSAREIGLAAIDQQDGDRYLAGYATIPQTGWRVVFQTPYENVLGFAEASTLETNMYMLPAVVIVILITLYVSHKLSLPLNILARYTENMANRRSPKEIPDVDAWNYETKMLKEAILLADRKSREAEAYLLREANHDPLTNLLNRRMLERVTEEWMEQNKKFAVVFLDIDHFKSVNDTYGHQKGDEVLKEFGAVLSAQTGIDNRCFRYGGEEFVLLLHETGEKEALMAAERIRSTVERSLMPVPRTITISLGIAVRSIESAPEVLFRKADLALYRAKESGRNRSVLFD</sequence>
<dbReference type="InterPro" id="IPR050469">
    <property type="entry name" value="Diguanylate_Cyclase"/>
</dbReference>
<gene>
    <name evidence="2" type="ORF">GCM10007362_13500</name>
</gene>
<keyword evidence="3" id="KW-1185">Reference proteome</keyword>
<dbReference type="CDD" id="cd01949">
    <property type="entry name" value="GGDEF"/>
    <property type="match status" value="1"/>
</dbReference>
<evidence type="ECO:0000313" key="3">
    <source>
        <dbReference type="Proteomes" id="UP000605427"/>
    </source>
</evidence>
<name>A0ABQ1ZS51_9BACL</name>
<protein>
    <submittedName>
        <fullName evidence="2">Cell signaling regulator</fullName>
    </submittedName>
</protein>
<dbReference type="CDD" id="cd18773">
    <property type="entry name" value="PDC1_HK_sensor"/>
    <property type="match status" value="1"/>
</dbReference>